<protein>
    <submittedName>
        <fullName evidence="2">Uncharacterized protein</fullName>
    </submittedName>
</protein>
<proteinExistence type="predicted"/>
<organism evidence="2 3">
    <name type="scientific">Rhizobium leguminosarum</name>
    <dbReference type="NCBI Taxonomy" id="384"/>
    <lineage>
        <taxon>Bacteria</taxon>
        <taxon>Pseudomonadati</taxon>
        <taxon>Pseudomonadota</taxon>
        <taxon>Alphaproteobacteria</taxon>
        <taxon>Hyphomicrobiales</taxon>
        <taxon>Rhizobiaceae</taxon>
        <taxon>Rhizobium/Agrobacterium group</taxon>
        <taxon>Rhizobium</taxon>
    </lineage>
</organism>
<accession>A0A444I4K0</accession>
<dbReference type="EMBL" id="SBHX01000024">
    <property type="protein sequence ID" value="RWX32595.1"/>
    <property type="molecule type" value="Genomic_DNA"/>
</dbReference>
<name>A0A444I4K0_RHILE</name>
<dbReference type="Proteomes" id="UP000283817">
    <property type="component" value="Unassembled WGS sequence"/>
</dbReference>
<dbReference type="RefSeq" id="WP_128410402.1">
    <property type="nucleotide sequence ID" value="NZ_SBHX01000024.1"/>
</dbReference>
<evidence type="ECO:0000313" key="3">
    <source>
        <dbReference type="Proteomes" id="UP000283817"/>
    </source>
</evidence>
<reference evidence="2 3" key="1">
    <citation type="submission" date="2019-01" db="EMBL/GenBank/DDBJ databases">
        <title>RHIZO-ID as a novel technology for direct rhizobia identification.</title>
        <authorList>
            <person name="De Meyer S.E."/>
        </authorList>
    </citation>
    <scope>NUCLEOTIDE SEQUENCE [LARGE SCALE GENOMIC DNA]</scope>
    <source>
        <strain evidence="2 3">WSM448</strain>
    </source>
</reference>
<comment type="caution">
    <text evidence="2">The sequence shown here is derived from an EMBL/GenBank/DDBJ whole genome shotgun (WGS) entry which is preliminary data.</text>
</comment>
<gene>
    <name evidence="2" type="ORF">EHI47_10940</name>
</gene>
<evidence type="ECO:0000313" key="2">
    <source>
        <dbReference type="EMBL" id="RWX32595.1"/>
    </source>
</evidence>
<sequence length="186" mass="20233">MASPWKLLARLVSPKRQQRQEYASTDDVKPDVVAIAKPTEIAAKNELAATDRPAAERPFLDSHSAAVSVDADHSEEPASAVDGRADIEGAKSAEAAGRALPDEANAAARAAPKTFRVGDGQARKRRMRRTKEGTIAVVLSPSRTVSAASDDAINLDKEIALLRDQLARKLQIQNTQLKRMLQRFER</sequence>
<evidence type="ECO:0000256" key="1">
    <source>
        <dbReference type="SAM" id="MobiDB-lite"/>
    </source>
</evidence>
<feature type="region of interest" description="Disordered" evidence="1">
    <location>
        <begin position="46"/>
        <end position="82"/>
    </location>
</feature>
<dbReference type="AlphaFoldDB" id="A0A444I4K0"/>